<dbReference type="PANTHER" id="PTHR38590:SF1">
    <property type="entry name" value="BLL0828 PROTEIN"/>
    <property type="match status" value="1"/>
</dbReference>
<feature type="compositionally biased region" description="Basic and acidic residues" evidence="1">
    <location>
        <begin position="148"/>
        <end position="161"/>
    </location>
</feature>
<accession>A0A126SYY3</accession>
<name>A0A126SYY3_9BACT</name>
<sequence>MKRRNIPRARQLRVEATEAEARLWLHLRNRMLGGFKFRRQFHVGPYIADFLCAERKLIVELDGSQHADNPADERRTRFLEARGYRVIRFWNPDVLSNTEGVLEMILIELRKAPHPSRRRVAAVGRVRGSRTLSPHRRPVPQRLQPVEQRLRKDEERARRTRDPVALHTDTSACYIAIQRRSPA</sequence>
<protein>
    <recommendedName>
        <fullName evidence="2">DUF559 domain-containing protein</fullName>
    </recommendedName>
</protein>
<feature type="domain" description="DUF559" evidence="2">
    <location>
        <begin position="7"/>
        <end position="109"/>
    </location>
</feature>
<feature type="region of interest" description="Disordered" evidence="1">
    <location>
        <begin position="120"/>
        <end position="161"/>
    </location>
</feature>
<dbReference type="EMBL" id="KU144991">
    <property type="protein sequence ID" value="AMK59514.1"/>
    <property type="molecule type" value="Genomic_DNA"/>
</dbReference>
<dbReference type="Gene3D" id="3.40.960.10">
    <property type="entry name" value="VSR Endonuclease"/>
    <property type="match status" value="1"/>
</dbReference>
<dbReference type="SUPFAM" id="SSF52980">
    <property type="entry name" value="Restriction endonuclease-like"/>
    <property type="match status" value="1"/>
</dbReference>
<reference evidence="3" key="1">
    <citation type="journal article" date="2016" name="Appl. Environ. Microbiol.">
        <title>Functional Metagenomics of a Biostimulated Petroleum-Contaminated Soil Reveals an Extraordinary Diversity of Extradiol Dioxygenases.</title>
        <authorList>
            <person name="Terron-Gonzalez L."/>
            <person name="Martin-Cabello G."/>
            <person name="Ferrer M."/>
            <person name="Santero E."/>
        </authorList>
    </citation>
    <scope>NUCLEOTIDE SEQUENCE</scope>
</reference>
<evidence type="ECO:0000259" key="2">
    <source>
        <dbReference type="Pfam" id="PF04480"/>
    </source>
</evidence>
<proteinExistence type="predicted"/>
<evidence type="ECO:0000313" key="3">
    <source>
        <dbReference type="EMBL" id="AMK59514.1"/>
    </source>
</evidence>
<dbReference type="InterPro" id="IPR011335">
    <property type="entry name" value="Restrct_endonuc-II-like"/>
</dbReference>
<dbReference type="InterPro" id="IPR007569">
    <property type="entry name" value="DUF559"/>
</dbReference>
<dbReference type="CDD" id="cd01038">
    <property type="entry name" value="Endonuclease_DUF559"/>
    <property type="match status" value="1"/>
</dbReference>
<organism evidence="3">
    <name type="scientific">uncultured bacterium UPO68_UPO87</name>
    <dbReference type="NCBI Taxonomy" id="1776988"/>
    <lineage>
        <taxon>Bacteria</taxon>
        <taxon>environmental samples</taxon>
    </lineage>
</organism>
<dbReference type="AlphaFoldDB" id="A0A126SYY3"/>
<evidence type="ECO:0000256" key="1">
    <source>
        <dbReference type="SAM" id="MobiDB-lite"/>
    </source>
</evidence>
<feature type="compositionally biased region" description="Low complexity" evidence="1">
    <location>
        <begin position="121"/>
        <end position="130"/>
    </location>
</feature>
<dbReference type="InterPro" id="IPR047216">
    <property type="entry name" value="Endonuclease_DUF559_bact"/>
</dbReference>
<dbReference type="PANTHER" id="PTHR38590">
    <property type="entry name" value="BLL0828 PROTEIN"/>
    <property type="match status" value="1"/>
</dbReference>
<dbReference type="Pfam" id="PF04480">
    <property type="entry name" value="DUF559"/>
    <property type="match status" value="1"/>
</dbReference>